<evidence type="ECO:0000313" key="7">
    <source>
        <dbReference type="Proteomes" id="UP000521922"/>
    </source>
</evidence>
<feature type="region of interest" description="Disordered" evidence="4">
    <location>
        <begin position="298"/>
        <end position="360"/>
    </location>
</feature>
<keyword evidence="3" id="KW-0804">Transcription</keyword>
<dbReference type="EMBL" id="JACCBB010000001">
    <property type="protein sequence ID" value="NYD24707.1"/>
    <property type="molecule type" value="Genomic_DNA"/>
</dbReference>
<keyword evidence="7" id="KW-1185">Reference proteome</keyword>
<dbReference type="GO" id="GO:0000976">
    <property type="term" value="F:transcription cis-regulatory region binding"/>
    <property type="evidence" value="ECO:0007669"/>
    <property type="project" value="TreeGrafter"/>
</dbReference>
<dbReference type="SMART" id="SM00354">
    <property type="entry name" value="HTH_LACI"/>
    <property type="match status" value="1"/>
</dbReference>
<dbReference type="PANTHER" id="PTHR30146">
    <property type="entry name" value="LACI-RELATED TRANSCRIPTIONAL REPRESSOR"/>
    <property type="match status" value="1"/>
</dbReference>
<dbReference type="GO" id="GO:0003700">
    <property type="term" value="F:DNA-binding transcription factor activity"/>
    <property type="evidence" value="ECO:0007669"/>
    <property type="project" value="TreeGrafter"/>
</dbReference>
<evidence type="ECO:0000259" key="5">
    <source>
        <dbReference type="PROSITE" id="PS50932"/>
    </source>
</evidence>
<protein>
    <submittedName>
        <fullName evidence="6">DNA-binding LacI/PurR family transcriptional regulator</fullName>
    </submittedName>
</protein>
<keyword evidence="1" id="KW-0805">Transcription regulation</keyword>
<feature type="compositionally biased region" description="Low complexity" evidence="4">
    <location>
        <begin position="319"/>
        <end position="337"/>
    </location>
</feature>
<accession>A0A7Y9DQ74</accession>
<dbReference type="CDD" id="cd06267">
    <property type="entry name" value="PBP1_LacI_sugar_binding-like"/>
    <property type="match status" value="1"/>
</dbReference>
<dbReference type="PANTHER" id="PTHR30146:SF155">
    <property type="entry name" value="ALANINE RACEMASE"/>
    <property type="match status" value="1"/>
</dbReference>
<dbReference type="SUPFAM" id="SSF47413">
    <property type="entry name" value="lambda repressor-like DNA-binding domains"/>
    <property type="match status" value="1"/>
</dbReference>
<dbReference type="Pfam" id="PF00356">
    <property type="entry name" value="LacI"/>
    <property type="match status" value="1"/>
</dbReference>
<dbReference type="InterPro" id="IPR000843">
    <property type="entry name" value="HTH_LacI"/>
</dbReference>
<dbReference type="Gene3D" id="3.40.50.2300">
    <property type="match status" value="2"/>
</dbReference>
<dbReference type="Proteomes" id="UP000521922">
    <property type="component" value="Unassembled WGS sequence"/>
</dbReference>
<dbReference type="CDD" id="cd01392">
    <property type="entry name" value="HTH_LacI"/>
    <property type="match status" value="1"/>
</dbReference>
<dbReference type="Gene3D" id="1.10.260.40">
    <property type="entry name" value="lambda repressor-like DNA-binding domains"/>
    <property type="match status" value="1"/>
</dbReference>
<dbReference type="PROSITE" id="PS50932">
    <property type="entry name" value="HTH_LACI_2"/>
    <property type="match status" value="1"/>
</dbReference>
<organism evidence="6 7">
    <name type="scientific">Kineococcus aurantiacus</name>
    <dbReference type="NCBI Taxonomy" id="37633"/>
    <lineage>
        <taxon>Bacteria</taxon>
        <taxon>Bacillati</taxon>
        <taxon>Actinomycetota</taxon>
        <taxon>Actinomycetes</taxon>
        <taxon>Kineosporiales</taxon>
        <taxon>Kineosporiaceae</taxon>
        <taxon>Kineococcus</taxon>
    </lineage>
</organism>
<dbReference type="Pfam" id="PF13377">
    <property type="entry name" value="Peripla_BP_3"/>
    <property type="match status" value="1"/>
</dbReference>
<evidence type="ECO:0000256" key="3">
    <source>
        <dbReference type="ARBA" id="ARBA00023163"/>
    </source>
</evidence>
<dbReference type="SUPFAM" id="SSF53822">
    <property type="entry name" value="Periplasmic binding protein-like I"/>
    <property type="match status" value="1"/>
</dbReference>
<dbReference type="AlphaFoldDB" id="A0A7Y9DQ74"/>
<evidence type="ECO:0000256" key="2">
    <source>
        <dbReference type="ARBA" id="ARBA00023125"/>
    </source>
</evidence>
<feature type="domain" description="HTH lacI-type" evidence="5">
    <location>
        <begin position="1"/>
        <end position="39"/>
    </location>
</feature>
<evidence type="ECO:0000256" key="1">
    <source>
        <dbReference type="ARBA" id="ARBA00023015"/>
    </source>
</evidence>
<keyword evidence="2 6" id="KW-0238">DNA-binding</keyword>
<evidence type="ECO:0000313" key="6">
    <source>
        <dbReference type="EMBL" id="NYD24707.1"/>
    </source>
</evidence>
<dbReference type="InterPro" id="IPR046335">
    <property type="entry name" value="LacI/GalR-like_sensor"/>
</dbReference>
<name>A0A7Y9DQ74_9ACTN</name>
<proteinExistence type="predicted"/>
<comment type="caution">
    <text evidence="6">The sequence shown here is derived from an EMBL/GenBank/DDBJ whole genome shotgun (WGS) entry which is preliminary data.</text>
</comment>
<dbReference type="InterPro" id="IPR010982">
    <property type="entry name" value="Lambda_DNA-bd_dom_sf"/>
</dbReference>
<sequence>MSYALNGKGGVSEATRQRILEAAEQLGWRPNEAARALSFSRAGAIGFIIARPPQTLGDESFYMQLITGMETELSKSSTALLLQTVETVEESVEAYRRWAAQGRVDGVVVSDLRHDDPRPAALRQLRLPAVALGGDAQTGLPRVYSDESESVREVITYLAGLGHQRIGYVSGSPTYLHVLNRTKVYTDVMLTLGLEPTVEATDFSVESGRSATRRFLASQRPPTALVYDSDAMAVAGLAVATAAGVPVPHDLSIVAWDDSLLCQVVHPALTAISRDIRALGGVAASHLRAVLQSAARGIPQDPSKDALPDVVQPTPHLVTRASTSPPPTSAMTPAPRSGSRRAKNGKGRVTAGPSTPPDVR</sequence>
<evidence type="ECO:0000256" key="4">
    <source>
        <dbReference type="SAM" id="MobiDB-lite"/>
    </source>
</evidence>
<dbReference type="InterPro" id="IPR028082">
    <property type="entry name" value="Peripla_BP_I"/>
</dbReference>
<gene>
    <name evidence="6" type="ORF">BJ968_004247</name>
</gene>
<reference evidence="6 7" key="1">
    <citation type="submission" date="2020-07" db="EMBL/GenBank/DDBJ databases">
        <title>Sequencing the genomes of 1000 actinobacteria strains.</title>
        <authorList>
            <person name="Klenk H.-P."/>
        </authorList>
    </citation>
    <scope>NUCLEOTIDE SEQUENCE [LARGE SCALE GENOMIC DNA]</scope>
    <source>
        <strain evidence="6 7">DSM 7487</strain>
    </source>
</reference>